<protein>
    <submittedName>
        <fullName evidence="6">TetR/AcrR family transcriptional regulator</fullName>
    </submittedName>
</protein>
<dbReference type="EMBL" id="JBHUNE010000006">
    <property type="protein sequence ID" value="MFD2758367.1"/>
    <property type="molecule type" value="Genomic_DNA"/>
</dbReference>
<evidence type="ECO:0000256" key="4">
    <source>
        <dbReference type="PROSITE-ProRule" id="PRU00335"/>
    </source>
</evidence>
<accession>A0ABW5UXD4</accession>
<comment type="caution">
    <text evidence="6">The sequence shown here is derived from an EMBL/GenBank/DDBJ whole genome shotgun (WGS) entry which is preliminary data.</text>
</comment>
<dbReference type="InterPro" id="IPR041479">
    <property type="entry name" value="TetR_CgmR_C"/>
</dbReference>
<dbReference type="PANTHER" id="PTHR30055">
    <property type="entry name" value="HTH-TYPE TRANSCRIPTIONAL REGULATOR RUTR"/>
    <property type="match status" value="1"/>
</dbReference>
<evidence type="ECO:0000259" key="5">
    <source>
        <dbReference type="PROSITE" id="PS50977"/>
    </source>
</evidence>
<organism evidence="6 7">
    <name type="scientific">Gulosibacter faecalis</name>
    <dbReference type="NCBI Taxonomy" id="272240"/>
    <lineage>
        <taxon>Bacteria</taxon>
        <taxon>Bacillati</taxon>
        <taxon>Actinomycetota</taxon>
        <taxon>Actinomycetes</taxon>
        <taxon>Micrococcales</taxon>
        <taxon>Microbacteriaceae</taxon>
        <taxon>Gulosibacter</taxon>
    </lineage>
</organism>
<name>A0ABW5UXD4_9MICO</name>
<dbReference type="InterPro" id="IPR050109">
    <property type="entry name" value="HTH-type_TetR-like_transc_reg"/>
</dbReference>
<evidence type="ECO:0000313" key="6">
    <source>
        <dbReference type="EMBL" id="MFD2758367.1"/>
    </source>
</evidence>
<keyword evidence="2 4" id="KW-0238">DNA-binding</keyword>
<evidence type="ECO:0000313" key="7">
    <source>
        <dbReference type="Proteomes" id="UP001597492"/>
    </source>
</evidence>
<dbReference type="SUPFAM" id="SSF46689">
    <property type="entry name" value="Homeodomain-like"/>
    <property type="match status" value="1"/>
</dbReference>
<dbReference type="PROSITE" id="PS50977">
    <property type="entry name" value="HTH_TETR_2"/>
    <property type="match status" value="1"/>
</dbReference>
<dbReference type="Proteomes" id="UP001597492">
    <property type="component" value="Unassembled WGS sequence"/>
</dbReference>
<dbReference type="PRINTS" id="PR00455">
    <property type="entry name" value="HTHTETR"/>
</dbReference>
<evidence type="ECO:0000256" key="3">
    <source>
        <dbReference type="ARBA" id="ARBA00023163"/>
    </source>
</evidence>
<dbReference type="PANTHER" id="PTHR30055:SF234">
    <property type="entry name" value="HTH-TYPE TRANSCRIPTIONAL REGULATOR BETI"/>
    <property type="match status" value="1"/>
</dbReference>
<keyword evidence="7" id="KW-1185">Reference proteome</keyword>
<feature type="domain" description="HTH tetR-type" evidence="5">
    <location>
        <begin position="11"/>
        <end position="70"/>
    </location>
</feature>
<dbReference type="InterPro" id="IPR009057">
    <property type="entry name" value="Homeodomain-like_sf"/>
</dbReference>
<dbReference type="Pfam" id="PF17937">
    <property type="entry name" value="TetR_C_28"/>
    <property type="match status" value="1"/>
</dbReference>
<sequence length="194" mass="21269">MTSGDNSRNAERTRLEILAAARDVLAERGTATSLQHVATAAGISKGGLLHHFASKDDLLFAVVETYFESIQRGVRDRIDLSENRPGKALRAYVRALCEVDSPIRQEFARFADFWSYLCSIPGVQELSDADTAHWHEFLAGDGLDPDRILLVRYAAEGLATASSYDNAVLHDGLDRARPMLLALCEPAPARTVAE</sequence>
<reference evidence="7" key="1">
    <citation type="journal article" date="2019" name="Int. J. Syst. Evol. Microbiol.">
        <title>The Global Catalogue of Microorganisms (GCM) 10K type strain sequencing project: providing services to taxonomists for standard genome sequencing and annotation.</title>
        <authorList>
            <consortium name="The Broad Institute Genomics Platform"/>
            <consortium name="The Broad Institute Genome Sequencing Center for Infectious Disease"/>
            <person name="Wu L."/>
            <person name="Ma J."/>
        </authorList>
    </citation>
    <scope>NUCLEOTIDE SEQUENCE [LARGE SCALE GENOMIC DNA]</scope>
    <source>
        <strain evidence="7">TISTR 1514</strain>
    </source>
</reference>
<dbReference type="RefSeq" id="WP_019619421.1">
    <property type="nucleotide sequence ID" value="NZ_JBHUNE010000006.1"/>
</dbReference>
<keyword evidence="3" id="KW-0804">Transcription</keyword>
<proteinExistence type="predicted"/>
<feature type="DNA-binding region" description="H-T-H motif" evidence="4">
    <location>
        <begin position="33"/>
        <end position="52"/>
    </location>
</feature>
<keyword evidence="1" id="KW-0805">Transcription regulation</keyword>
<evidence type="ECO:0000256" key="1">
    <source>
        <dbReference type="ARBA" id="ARBA00023015"/>
    </source>
</evidence>
<dbReference type="Gene3D" id="1.10.357.10">
    <property type="entry name" value="Tetracycline Repressor, domain 2"/>
    <property type="match status" value="1"/>
</dbReference>
<dbReference type="Pfam" id="PF00440">
    <property type="entry name" value="TetR_N"/>
    <property type="match status" value="1"/>
</dbReference>
<gene>
    <name evidence="6" type="ORF">ACFSW7_08245</name>
</gene>
<evidence type="ECO:0000256" key="2">
    <source>
        <dbReference type="ARBA" id="ARBA00023125"/>
    </source>
</evidence>
<dbReference type="InterPro" id="IPR001647">
    <property type="entry name" value="HTH_TetR"/>
</dbReference>